<proteinExistence type="predicted"/>
<dbReference type="EMBL" id="BMJE01000003">
    <property type="protein sequence ID" value="GGB73358.1"/>
    <property type="molecule type" value="Genomic_DNA"/>
</dbReference>
<keyword evidence="3" id="KW-1185">Reference proteome</keyword>
<evidence type="ECO:0000313" key="3">
    <source>
        <dbReference type="Proteomes" id="UP000615760"/>
    </source>
</evidence>
<accession>A0ABQ1JST5</accession>
<feature type="transmembrane region" description="Helical" evidence="1">
    <location>
        <begin position="234"/>
        <end position="253"/>
    </location>
</feature>
<dbReference type="RefSeq" id="WP_188620314.1">
    <property type="nucleotide sequence ID" value="NZ_BMJE01000003.1"/>
</dbReference>
<keyword evidence="1" id="KW-1133">Transmembrane helix</keyword>
<dbReference type="Proteomes" id="UP000615760">
    <property type="component" value="Unassembled WGS sequence"/>
</dbReference>
<comment type="caution">
    <text evidence="2">The sequence shown here is derived from an EMBL/GenBank/DDBJ whole genome shotgun (WGS) entry which is preliminary data.</text>
</comment>
<organism evidence="2 3">
    <name type="scientific">Flavobacterium suaedae</name>
    <dbReference type="NCBI Taxonomy" id="1767027"/>
    <lineage>
        <taxon>Bacteria</taxon>
        <taxon>Pseudomonadati</taxon>
        <taxon>Bacteroidota</taxon>
        <taxon>Flavobacteriia</taxon>
        <taxon>Flavobacteriales</taxon>
        <taxon>Flavobacteriaceae</taxon>
        <taxon>Flavobacterium</taxon>
    </lineage>
</organism>
<sequence length="393" mass="43766">MASVLQNILTGNKFIGIELFSIDNKERYAYLEVQRKKNSLEGNQQELYNSLDELKNQASKSPAVIAINNQHVLQKEIAGSDSNDKKLLHKAFPNIKLEDFYYEISRLGTVSLIAICRKNYVDEQIEKLSKSFKITAVSLGVCTVVTIADFLKDETITTNTHTINFGGIEGVLVSEVAGSNTYSINGLDIKSQWLLPFAAVLAGILSTGATSGSITDINTTLFETFKQKSFFDKTLKFGVGLVLGLLLVNFLLFSHYFKKANEIETTLSMNKVDIERIGKLREQIKDKEQKLESFAVNTSSKSSLLINNIASLVPPSILLSELTYHPVEKRIKDDEQIQLQDSIIVISGQILSNEDFTDWVSKTESLEGIKNITITSFGKEDNKTQFSLKAALQ</sequence>
<gene>
    <name evidence="2" type="ORF">GCM10007424_11580</name>
</gene>
<evidence type="ECO:0000313" key="2">
    <source>
        <dbReference type="EMBL" id="GGB73358.1"/>
    </source>
</evidence>
<keyword evidence="1" id="KW-0812">Transmembrane</keyword>
<reference evidence="3" key="1">
    <citation type="journal article" date="2019" name="Int. J. Syst. Evol. Microbiol.">
        <title>The Global Catalogue of Microorganisms (GCM) 10K type strain sequencing project: providing services to taxonomists for standard genome sequencing and annotation.</title>
        <authorList>
            <consortium name="The Broad Institute Genomics Platform"/>
            <consortium name="The Broad Institute Genome Sequencing Center for Infectious Disease"/>
            <person name="Wu L."/>
            <person name="Ma J."/>
        </authorList>
    </citation>
    <scope>NUCLEOTIDE SEQUENCE [LARGE SCALE GENOMIC DNA]</scope>
    <source>
        <strain evidence="3">CGMCC 1.15461</strain>
    </source>
</reference>
<evidence type="ECO:0000256" key="1">
    <source>
        <dbReference type="SAM" id="Phobius"/>
    </source>
</evidence>
<feature type="transmembrane region" description="Helical" evidence="1">
    <location>
        <begin position="193"/>
        <end position="214"/>
    </location>
</feature>
<keyword evidence="1" id="KW-0472">Membrane</keyword>
<protein>
    <submittedName>
        <fullName evidence="2">General secretion pathway protein</fullName>
    </submittedName>
</protein>
<name>A0ABQ1JST5_9FLAO</name>